<evidence type="ECO:0000313" key="2">
    <source>
        <dbReference type="Proteomes" id="UP001497444"/>
    </source>
</evidence>
<name>A0ABP0VXV1_9BRYO</name>
<dbReference type="EMBL" id="OZ020106">
    <property type="protein sequence ID" value="CAK9258568.1"/>
    <property type="molecule type" value="Genomic_DNA"/>
</dbReference>
<accession>A0ABP0VXV1</accession>
<protein>
    <submittedName>
        <fullName evidence="1">Uncharacterized protein</fullName>
    </submittedName>
</protein>
<organism evidence="1 2">
    <name type="scientific">Sphagnum jensenii</name>
    <dbReference type="NCBI Taxonomy" id="128206"/>
    <lineage>
        <taxon>Eukaryota</taxon>
        <taxon>Viridiplantae</taxon>
        <taxon>Streptophyta</taxon>
        <taxon>Embryophyta</taxon>
        <taxon>Bryophyta</taxon>
        <taxon>Sphagnophytina</taxon>
        <taxon>Sphagnopsida</taxon>
        <taxon>Sphagnales</taxon>
        <taxon>Sphagnaceae</taxon>
        <taxon>Sphagnum</taxon>
    </lineage>
</organism>
<keyword evidence="2" id="KW-1185">Reference proteome</keyword>
<gene>
    <name evidence="1" type="ORF">CSSPJE1EN1_LOCUS4046</name>
</gene>
<evidence type="ECO:0000313" key="1">
    <source>
        <dbReference type="EMBL" id="CAK9258568.1"/>
    </source>
</evidence>
<proteinExistence type="predicted"/>
<dbReference type="Proteomes" id="UP001497444">
    <property type="component" value="Chromosome 11"/>
</dbReference>
<reference evidence="1" key="1">
    <citation type="submission" date="2024-02" db="EMBL/GenBank/DDBJ databases">
        <authorList>
            <consortium name="ELIXIR-Norway"/>
            <consortium name="Elixir Norway"/>
        </authorList>
    </citation>
    <scope>NUCLEOTIDE SEQUENCE</scope>
</reference>
<sequence>MVVLVLRQAKGANAAGASAFQTKEIAFAFVRDSVNPTRGKELRRLQWLQPSWLLSLWMILAVVSFDPYRTALSIANTIVNSQHLNSRAPHEKG</sequence>